<dbReference type="EMBL" id="JSAN01000073">
    <property type="protein sequence ID" value="KIC71751.1"/>
    <property type="molecule type" value="Genomic_DNA"/>
</dbReference>
<proteinExistence type="inferred from homology"/>
<dbReference type="PATRIC" id="fig|362787.3.peg.1200"/>
<keyword evidence="9" id="KW-1003">Cell membrane</keyword>
<evidence type="ECO:0000313" key="15">
    <source>
        <dbReference type="Proteomes" id="UP000031465"/>
    </source>
</evidence>
<evidence type="ECO:0000256" key="6">
    <source>
        <dbReference type="ARBA" id="ARBA00023136"/>
    </source>
</evidence>
<dbReference type="InterPro" id="IPR001469">
    <property type="entry name" value="ATP_synth_F1_dsu/esu"/>
</dbReference>
<dbReference type="InterPro" id="IPR020547">
    <property type="entry name" value="ATP_synth_F1_esu_C"/>
</dbReference>
<gene>
    <name evidence="9 14" type="primary">atpC</name>
    <name evidence="14" type="ORF">DB44_DA00050</name>
</gene>
<keyword evidence="7 9" id="KW-0139">CF(1)</keyword>
<evidence type="ECO:0000313" key="14">
    <source>
        <dbReference type="EMBL" id="KIC71751.1"/>
    </source>
</evidence>
<dbReference type="Gene3D" id="1.20.5.440">
    <property type="entry name" value="ATP synthase delta/epsilon subunit, C-terminal domain"/>
    <property type="match status" value="1"/>
</dbReference>
<evidence type="ECO:0000259" key="12">
    <source>
        <dbReference type="Pfam" id="PF00401"/>
    </source>
</evidence>
<feature type="domain" description="ATP synthase epsilon subunit C-terminal" evidence="12">
    <location>
        <begin position="87"/>
        <end position="128"/>
    </location>
</feature>
<evidence type="ECO:0000256" key="9">
    <source>
        <dbReference type="HAMAP-Rule" id="MF_00530"/>
    </source>
</evidence>
<accession>A0A0C1JMF9</accession>
<comment type="caution">
    <text evidence="14">The sequence shown here is derived from an EMBL/GenBank/DDBJ whole genome shotgun (WGS) entry which is preliminary data.</text>
</comment>
<dbReference type="GO" id="GO:0045259">
    <property type="term" value="C:proton-transporting ATP synthase complex"/>
    <property type="evidence" value="ECO:0007669"/>
    <property type="project" value="UniProtKB-KW"/>
</dbReference>
<evidence type="ECO:0000256" key="1">
    <source>
        <dbReference type="ARBA" id="ARBA00003543"/>
    </source>
</evidence>
<reference evidence="14 15" key="1">
    <citation type="journal article" date="2014" name="Mol. Biol. Evol.">
        <title>Massive expansion of Ubiquitination-related gene families within the Chlamydiae.</title>
        <authorList>
            <person name="Domman D."/>
            <person name="Collingro A."/>
            <person name="Lagkouvardos I."/>
            <person name="Gehre L."/>
            <person name="Weinmaier T."/>
            <person name="Rattei T."/>
            <person name="Subtil A."/>
            <person name="Horn M."/>
        </authorList>
    </citation>
    <scope>NUCLEOTIDE SEQUENCE [LARGE SCALE GENOMIC DNA]</scope>
    <source>
        <strain evidence="14 15">EI2</strain>
    </source>
</reference>
<keyword evidence="11" id="KW-0175">Coiled coil</keyword>
<dbReference type="InterPro" id="IPR020546">
    <property type="entry name" value="ATP_synth_F1_dsu/esu_N"/>
</dbReference>
<evidence type="ECO:0000256" key="7">
    <source>
        <dbReference type="ARBA" id="ARBA00023196"/>
    </source>
</evidence>
<evidence type="ECO:0000256" key="2">
    <source>
        <dbReference type="ARBA" id="ARBA00004184"/>
    </source>
</evidence>
<keyword evidence="9" id="KW-0375">Hydrogen ion transport</keyword>
<dbReference type="Proteomes" id="UP000031465">
    <property type="component" value="Unassembled WGS sequence"/>
</dbReference>
<dbReference type="SUPFAM" id="SSF51344">
    <property type="entry name" value="Epsilon subunit of F1F0-ATP synthase N-terminal domain"/>
    <property type="match status" value="1"/>
</dbReference>
<dbReference type="PANTHER" id="PTHR13822">
    <property type="entry name" value="ATP SYNTHASE DELTA/EPSILON CHAIN"/>
    <property type="match status" value="1"/>
</dbReference>
<dbReference type="HAMAP" id="MF_00530">
    <property type="entry name" value="ATP_synth_epsil_bac"/>
    <property type="match status" value="1"/>
</dbReference>
<protein>
    <recommendedName>
        <fullName evidence="9">ATP synthase epsilon chain</fullName>
    </recommendedName>
    <alternativeName>
        <fullName evidence="9">ATP synthase F1 sector epsilon subunit</fullName>
    </alternativeName>
    <alternativeName>
        <fullName evidence="9">F-ATPase epsilon subunit</fullName>
    </alternativeName>
</protein>
<comment type="function">
    <text evidence="1 9">Produces ATP from ADP in the presence of a proton gradient across the membrane.</text>
</comment>
<name>A0A0C1JMF9_9BACT</name>
<dbReference type="GO" id="GO:0012505">
    <property type="term" value="C:endomembrane system"/>
    <property type="evidence" value="ECO:0007669"/>
    <property type="project" value="UniProtKB-SubCell"/>
</dbReference>
<keyword evidence="6 9" id="KW-0472">Membrane</keyword>
<dbReference type="Gene3D" id="2.60.15.10">
    <property type="entry name" value="F0F1 ATP synthase delta/epsilon subunit, N-terminal"/>
    <property type="match status" value="1"/>
</dbReference>
<evidence type="ECO:0000256" key="10">
    <source>
        <dbReference type="RuleBase" id="RU003656"/>
    </source>
</evidence>
<dbReference type="AlphaFoldDB" id="A0A0C1JMF9"/>
<evidence type="ECO:0000256" key="5">
    <source>
        <dbReference type="ARBA" id="ARBA00023065"/>
    </source>
</evidence>
<dbReference type="GO" id="GO:0046933">
    <property type="term" value="F:proton-transporting ATP synthase activity, rotational mechanism"/>
    <property type="evidence" value="ECO:0007669"/>
    <property type="project" value="UniProtKB-UniRule"/>
</dbReference>
<evidence type="ECO:0000259" key="13">
    <source>
        <dbReference type="Pfam" id="PF02823"/>
    </source>
</evidence>
<dbReference type="GO" id="GO:0005886">
    <property type="term" value="C:plasma membrane"/>
    <property type="evidence" value="ECO:0007669"/>
    <property type="project" value="UniProtKB-SubCell"/>
</dbReference>
<sequence length="147" mass="16729">MLYPLSILTSEKNIFNEDVYSVNVPGAVGYFEVLAHHATVIALLQPGKLTIINKDHQKIYFGITTGFIEVSHNSATIIADAIESVQEIDVERAKQSYERAKMRLERADNHVDKERAKRSLNRAKNRIKLFLEIHPQVNYISLKALLI</sequence>
<dbReference type="CDD" id="cd12152">
    <property type="entry name" value="F1-ATPase_delta"/>
    <property type="match status" value="1"/>
</dbReference>
<dbReference type="GO" id="GO:0005524">
    <property type="term" value="F:ATP binding"/>
    <property type="evidence" value="ECO:0007669"/>
    <property type="project" value="UniProtKB-UniRule"/>
</dbReference>
<evidence type="ECO:0000256" key="8">
    <source>
        <dbReference type="ARBA" id="ARBA00023310"/>
    </source>
</evidence>
<evidence type="ECO:0000256" key="4">
    <source>
        <dbReference type="ARBA" id="ARBA00022448"/>
    </source>
</evidence>
<feature type="coiled-coil region" evidence="11">
    <location>
        <begin position="90"/>
        <end position="133"/>
    </location>
</feature>
<comment type="similarity">
    <text evidence="3 9 10">Belongs to the ATPase epsilon chain family.</text>
</comment>
<dbReference type="InterPro" id="IPR036771">
    <property type="entry name" value="ATPsynth_dsu/esu_N"/>
</dbReference>
<dbReference type="RefSeq" id="WP_052236398.1">
    <property type="nucleotide sequence ID" value="NZ_JSAN01000073.1"/>
</dbReference>
<dbReference type="PANTHER" id="PTHR13822:SF10">
    <property type="entry name" value="ATP SYNTHASE EPSILON CHAIN, CHLOROPLASTIC"/>
    <property type="match status" value="1"/>
</dbReference>
<feature type="domain" description="ATP synthase F1 complex delta/epsilon subunit N-terminal" evidence="13">
    <location>
        <begin position="5"/>
        <end position="81"/>
    </location>
</feature>
<keyword evidence="8 9" id="KW-0066">ATP synthesis</keyword>
<comment type="subunit">
    <text evidence="9 10">F-type ATPases have 2 components, CF(1) - the catalytic core - and CF(0) - the membrane proton channel. CF(1) has five subunits: alpha(3), beta(3), gamma(1), delta(1), epsilon(1). CF(0) has three main subunits: a, b and c.</text>
</comment>
<keyword evidence="5 9" id="KW-0406">Ion transport</keyword>
<dbReference type="Pfam" id="PF00401">
    <property type="entry name" value="ATP-synt_DE"/>
    <property type="match status" value="1"/>
</dbReference>
<comment type="subcellular location">
    <subcellularLocation>
        <location evidence="9">Cell membrane</location>
        <topology evidence="9">Peripheral membrane protein</topology>
    </subcellularLocation>
    <subcellularLocation>
        <location evidence="2">Endomembrane system</location>
        <topology evidence="2">Peripheral membrane protein</topology>
    </subcellularLocation>
</comment>
<dbReference type="Pfam" id="PF02823">
    <property type="entry name" value="ATP-synt_DE_N"/>
    <property type="match status" value="1"/>
</dbReference>
<keyword evidence="4 9" id="KW-0813">Transport</keyword>
<organism evidence="14 15">
    <name type="scientific">Candidatus Protochlamydia amoebophila</name>
    <dbReference type="NCBI Taxonomy" id="362787"/>
    <lineage>
        <taxon>Bacteria</taxon>
        <taxon>Pseudomonadati</taxon>
        <taxon>Chlamydiota</taxon>
        <taxon>Chlamydiia</taxon>
        <taxon>Parachlamydiales</taxon>
        <taxon>Parachlamydiaceae</taxon>
        <taxon>Candidatus Protochlamydia</taxon>
    </lineage>
</organism>
<evidence type="ECO:0000256" key="3">
    <source>
        <dbReference type="ARBA" id="ARBA00005712"/>
    </source>
</evidence>
<dbReference type="NCBIfam" id="TIGR01216">
    <property type="entry name" value="ATP_synt_epsi"/>
    <property type="match status" value="1"/>
</dbReference>
<evidence type="ECO:0000256" key="11">
    <source>
        <dbReference type="SAM" id="Coils"/>
    </source>
</evidence>